<dbReference type="PANTHER" id="PTHR14187:SF5">
    <property type="entry name" value="HEAT SHOCK 70 KDA PROTEIN 12A"/>
    <property type="match status" value="1"/>
</dbReference>
<dbReference type="EMBL" id="KV581254">
    <property type="protein sequence ID" value="OPL33874.1"/>
    <property type="molecule type" value="Genomic_DNA"/>
</dbReference>
<comment type="caution">
    <text evidence="4">The sequence shown here is derived from an EMBL/GenBank/DDBJ whole genome shotgun (WGS) entry which is preliminary data.</text>
</comment>
<keyword evidence="5" id="KW-1185">Reference proteome</keyword>
<dbReference type="GO" id="GO:0140662">
    <property type="term" value="F:ATP-dependent protein folding chaperone"/>
    <property type="evidence" value="ECO:0007669"/>
    <property type="project" value="InterPro"/>
</dbReference>
<keyword evidence="2" id="KW-0547">Nucleotide-binding</keyword>
<feature type="non-terminal residue" evidence="4">
    <location>
        <position position="1"/>
    </location>
</feature>
<gene>
    <name evidence="4" type="ORF">AM593_03883</name>
</gene>
<protein>
    <submittedName>
        <fullName evidence="4">Uncharacterized protein</fullName>
    </submittedName>
</protein>
<dbReference type="SMR" id="A0A3L5TVC1"/>
<dbReference type="PANTHER" id="PTHR14187">
    <property type="entry name" value="ALPHA KINASE/ELONGATION FACTOR 2 KINASE"/>
    <property type="match status" value="1"/>
</dbReference>
<dbReference type="InterPro" id="IPR013126">
    <property type="entry name" value="Hsp_70_fam"/>
</dbReference>
<organism evidence="4 5">
    <name type="scientific">Mytilus galloprovincialis</name>
    <name type="common">Mediterranean mussel</name>
    <dbReference type="NCBI Taxonomy" id="29158"/>
    <lineage>
        <taxon>Eukaryota</taxon>
        <taxon>Metazoa</taxon>
        <taxon>Spiralia</taxon>
        <taxon>Lophotrochozoa</taxon>
        <taxon>Mollusca</taxon>
        <taxon>Bivalvia</taxon>
        <taxon>Autobranchia</taxon>
        <taxon>Pteriomorphia</taxon>
        <taxon>Mytilida</taxon>
        <taxon>Mytiloidea</taxon>
        <taxon>Mytilidae</taxon>
        <taxon>Mytilinae</taxon>
        <taxon>Mytilus</taxon>
    </lineage>
</organism>
<evidence type="ECO:0000256" key="3">
    <source>
        <dbReference type="ARBA" id="ARBA00022840"/>
    </source>
</evidence>
<dbReference type="SUPFAM" id="SSF53067">
    <property type="entry name" value="Actin-like ATPase domain"/>
    <property type="match status" value="2"/>
</dbReference>
<dbReference type="AlphaFoldDB" id="A0A3L5TVC1"/>
<dbReference type="Pfam" id="PF00012">
    <property type="entry name" value="HSP70"/>
    <property type="match status" value="1"/>
</dbReference>
<name>A0A3L5TVC1_MYTGA</name>
<evidence type="ECO:0000256" key="1">
    <source>
        <dbReference type="ARBA" id="ARBA00007381"/>
    </source>
</evidence>
<dbReference type="CDD" id="cd10229">
    <property type="entry name" value="ASKHA_NBD_HSP70_HSPA12"/>
    <property type="match status" value="1"/>
</dbReference>
<evidence type="ECO:0000256" key="2">
    <source>
        <dbReference type="ARBA" id="ARBA00022741"/>
    </source>
</evidence>
<dbReference type="Proteomes" id="UP000266721">
    <property type="component" value="Unassembled WGS sequence"/>
</dbReference>
<dbReference type="Gene3D" id="3.30.420.40">
    <property type="match status" value="2"/>
</dbReference>
<accession>A0A3L5TVC1</accession>
<proteinExistence type="inferred from homology"/>
<dbReference type="InterPro" id="IPR043129">
    <property type="entry name" value="ATPase_NBD"/>
</dbReference>
<evidence type="ECO:0000313" key="5">
    <source>
        <dbReference type="Proteomes" id="UP000266721"/>
    </source>
</evidence>
<comment type="similarity">
    <text evidence="1">Belongs to the heat shock protein 70 family.</text>
</comment>
<dbReference type="GO" id="GO:0005524">
    <property type="term" value="F:ATP binding"/>
    <property type="evidence" value="ECO:0007669"/>
    <property type="project" value="UniProtKB-KW"/>
</dbReference>
<evidence type="ECO:0000313" key="4">
    <source>
        <dbReference type="EMBL" id="OPL33874.1"/>
    </source>
</evidence>
<keyword evidence="3" id="KW-0067">ATP-binding</keyword>
<sequence>MQYPRNKKICSHNSKRKDPYLLVVAIDFGTSYSGYAYSTRDDFLTDESKVFTIQPCNSNVQNMLSYKTPTCLLVNENKEFVAFGYDAESKYAELCSSGDESKYFYFQKFKMNLYQGLLLEDFMRHMLKLLDFFTALLSGSQDPSHNSTHCPMISPAMTAFDIGGKMMPAIDVFSLSIEALVNDFRERRKRSGLEFIHFSDIKWVLTVPAIWSERARNFMRNCAIKAGIPDENLSIALEPECASIFCQSLRPERIIGGSFGFKASENGCKYMIVDIGGGTVDIAVHEKMEGQKLKELCRATGGDCGGTSVDRKFLKVMKQLFGDEIGTEFRTNEPESFLDLIRSFETIKRNIKTNTKGTMNVQIPYVTLTEFCELKYGKKIDDHVNSSEFKSSITVFKGHFRIENEFLRVQNSCKN</sequence>
<reference evidence="4 5" key="1">
    <citation type="journal article" date="2016" name="PLoS ONE">
        <title>A First Insight into the Genome of the Filter-Feeder Mussel Mytilus galloprovincialis.</title>
        <authorList>
            <person name="Murgarella M."/>
            <person name="Puiu D."/>
            <person name="Novoa B."/>
            <person name="Figueras A."/>
            <person name="Posada D."/>
            <person name="Canchaya C."/>
        </authorList>
    </citation>
    <scope>NUCLEOTIDE SEQUENCE [LARGE SCALE GENOMIC DNA]</scope>
    <source>
        <tissue evidence="4">Muscle</tissue>
    </source>
</reference>